<keyword evidence="3" id="KW-1185">Reference proteome</keyword>
<dbReference type="AlphaFoldDB" id="A0A1H5SQ98"/>
<evidence type="ECO:0000259" key="1">
    <source>
        <dbReference type="PROSITE" id="PS51677"/>
    </source>
</evidence>
<protein>
    <recommendedName>
        <fullName evidence="1">NodB homology domain-containing protein</fullName>
    </recommendedName>
</protein>
<evidence type="ECO:0000313" key="3">
    <source>
        <dbReference type="Proteomes" id="UP000236731"/>
    </source>
</evidence>
<dbReference type="PROSITE" id="PS51677">
    <property type="entry name" value="NODB"/>
    <property type="match status" value="1"/>
</dbReference>
<dbReference type="GO" id="GO:0016810">
    <property type="term" value="F:hydrolase activity, acting on carbon-nitrogen (but not peptide) bonds"/>
    <property type="evidence" value="ECO:0007669"/>
    <property type="project" value="InterPro"/>
</dbReference>
<dbReference type="GO" id="GO:0005975">
    <property type="term" value="P:carbohydrate metabolic process"/>
    <property type="evidence" value="ECO:0007669"/>
    <property type="project" value="InterPro"/>
</dbReference>
<name>A0A1H5SQ98_9SPHI</name>
<dbReference type="SUPFAM" id="SSF88713">
    <property type="entry name" value="Glycoside hydrolase/deacetylase"/>
    <property type="match status" value="1"/>
</dbReference>
<sequence length="166" mass="19512">MLKKLYDKGHLIGPHSDRHLLYAPWEDRDSLLVTKAEFRQDLQDNLLKLSKIGIADVKEFIAPYEWYNQTIADWTSELGLTLYNFTPGLRTPADYTYPQMGKKYLSSEAIIRQLLDFEERNSLNGHIVLIHLGTDPRRTDKLFNQLERLIDLLKNKNYKFVPLNEF</sequence>
<dbReference type="Proteomes" id="UP000236731">
    <property type="component" value="Unassembled WGS sequence"/>
</dbReference>
<accession>A0A1H5SQ98</accession>
<dbReference type="InterPro" id="IPR011330">
    <property type="entry name" value="Glyco_hydro/deAcase_b/a-brl"/>
</dbReference>
<dbReference type="InterPro" id="IPR002509">
    <property type="entry name" value="NODB_dom"/>
</dbReference>
<proteinExistence type="predicted"/>
<evidence type="ECO:0000313" key="2">
    <source>
        <dbReference type="EMBL" id="SEF52783.1"/>
    </source>
</evidence>
<dbReference type="EMBL" id="FNUT01000001">
    <property type="protein sequence ID" value="SEF52783.1"/>
    <property type="molecule type" value="Genomic_DNA"/>
</dbReference>
<dbReference type="CDD" id="cd10917">
    <property type="entry name" value="CE4_NodB_like_6s_7s"/>
    <property type="match status" value="1"/>
</dbReference>
<organism evidence="2 3">
    <name type="scientific">Sphingobacterium lactis</name>
    <dbReference type="NCBI Taxonomy" id="797291"/>
    <lineage>
        <taxon>Bacteria</taxon>
        <taxon>Pseudomonadati</taxon>
        <taxon>Bacteroidota</taxon>
        <taxon>Sphingobacteriia</taxon>
        <taxon>Sphingobacteriales</taxon>
        <taxon>Sphingobacteriaceae</taxon>
        <taxon>Sphingobacterium</taxon>
    </lineage>
</organism>
<feature type="domain" description="NodB homology" evidence="1">
    <location>
        <begin position="1"/>
        <end position="161"/>
    </location>
</feature>
<dbReference type="Gene3D" id="3.20.20.370">
    <property type="entry name" value="Glycoside hydrolase/deacetylase"/>
    <property type="match status" value="1"/>
</dbReference>
<dbReference type="Pfam" id="PF01522">
    <property type="entry name" value="Polysacc_deac_1"/>
    <property type="match status" value="1"/>
</dbReference>
<reference evidence="3" key="1">
    <citation type="submission" date="2016-10" db="EMBL/GenBank/DDBJ databases">
        <authorList>
            <person name="Varghese N."/>
            <person name="Submissions S."/>
        </authorList>
    </citation>
    <scope>NUCLEOTIDE SEQUENCE [LARGE SCALE GENOMIC DNA]</scope>
    <source>
        <strain evidence="3">DSM 22361</strain>
    </source>
</reference>
<gene>
    <name evidence="2" type="ORF">SAMN05421877_101352</name>
</gene>